<evidence type="ECO:0000313" key="2">
    <source>
        <dbReference type="Proteomes" id="UP001057402"/>
    </source>
</evidence>
<proteinExistence type="predicted"/>
<dbReference type="Proteomes" id="UP001057402">
    <property type="component" value="Chromosome 2"/>
</dbReference>
<gene>
    <name evidence="1" type="ORF">MLD38_003473</name>
</gene>
<accession>A0ACB9S2Y3</accession>
<comment type="caution">
    <text evidence="1">The sequence shown here is derived from an EMBL/GenBank/DDBJ whole genome shotgun (WGS) entry which is preliminary data.</text>
</comment>
<sequence>MQRVWKSNSTMNSFDGATHTKDDISGDELSRSALATYMRKEEEIQRKRTEIKDMVHNQLGRAEEATKRLADILDELEALVDPMRKEVGILRKRIDVVNRELRPLTESCRKKEKEYKQVLEIFNEKSKEKAQLVSTLMELVGESERLRMNKLEELSKGMDSLK</sequence>
<reference evidence="2" key="1">
    <citation type="journal article" date="2023" name="Front. Plant Sci.">
        <title>Chromosomal-level genome assembly of Melastoma candidum provides insights into trichome evolution.</title>
        <authorList>
            <person name="Zhong Y."/>
            <person name="Wu W."/>
            <person name="Sun C."/>
            <person name="Zou P."/>
            <person name="Liu Y."/>
            <person name="Dai S."/>
            <person name="Zhou R."/>
        </authorList>
    </citation>
    <scope>NUCLEOTIDE SEQUENCE [LARGE SCALE GENOMIC DNA]</scope>
</reference>
<protein>
    <submittedName>
        <fullName evidence="1">Uncharacterized protein</fullName>
    </submittedName>
</protein>
<keyword evidence="2" id="KW-1185">Reference proteome</keyword>
<organism evidence="1 2">
    <name type="scientific">Melastoma candidum</name>
    <dbReference type="NCBI Taxonomy" id="119954"/>
    <lineage>
        <taxon>Eukaryota</taxon>
        <taxon>Viridiplantae</taxon>
        <taxon>Streptophyta</taxon>
        <taxon>Embryophyta</taxon>
        <taxon>Tracheophyta</taxon>
        <taxon>Spermatophyta</taxon>
        <taxon>Magnoliopsida</taxon>
        <taxon>eudicotyledons</taxon>
        <taxon>Gunneridae</taxon>
        <taxon>Pentapetalae</taxon>
        <taxon>rosids</taxon>
        <taxon>malvids</taxon>
        <taxon>Myrtales</taxon>
        <taxon>Melastomataceae</taxon>
        <taxon>Melastomatoideae</taxon>
        <taxon>Melastomateae</taxon>
        <taxon>Melastoma</taxon>
    </lineage>
</organism>
<dbReference type="EMBL" id="CM042881">
    <property type="protein sequence ID" value="KAI4385449.1"/>
    <property type="molecule type" value="Genomic_DNA"/>
</dbReference>
<name>A0ACB9S2Y3_9MYRT</name>
<evidence type="ECO:0000313" key="1">
    <source>
        <dbReference type="EMBL" id="KAI4385449.1"/>
    </source>
</evidence>